<sequence length="133" mass="14967">MTANMKVLDVPQYEHFDDDEYPESSSYFMYGDKKDAFLFHIPTKNPDFLQIVQLDGKPNGVGHDGDKDLLLKQGIVVNIPDISGAPTTIAGEVQDPLKRNKYDITFVGIDGEEMKTKIKIASKIWFDGTEINK</sequence>
<evidence type="ECO:0000313" key="1">
    <source>
        <dbReference type="EMBL" id="KAJ7356263.1"/>
    </source>
</evidence>
<organism evidence="1 2">
    <name type="scientific">Desmophyllum pertusum</name>
    <dbReference type="NCBI Taxonomy" id="174260"/>
    <lineage>
        <taxon>Eukaryota</taxon>
        <taxon>Metazoa</taxon>
        <taxon>Cnidaria</taxon>
        <taxon>Anthozoa</taxon>
        <taxon>Hexacorallia</taxon>
        <taxon>Scleractinia</taxon>
        <taxon>Caryophylliina</taxon>
        <taxon>Caryophylliidae</taxon>
        <taxon>Desmophyllum</taxon>
    </lineage>
</organism>
<reference evidence="1" key="1">
    <citation type="submission" date="2023-01" db="EMBL/GenBank/DDBJ databases">
        <title>Genome assembly of the deep-sea coral Lophelia pertusa.</title>
        <authorList>
            <person name="Herrera S."/>
            <person name="Cordes E."/>
        </authorList>
    </citation>
    <scope>NUCLEOTIDE SEQUENCE</scope>
    <source>
        <strain evidence="1">USNM1676648</strain>
        <tissue evidence="1">Polyp</tissue>
    </source>
</reference>
<dbReference type="OrthoDB" id="5970741at2759"/>
<dbReference type="Proteomes" id="UP001163046">
    <property type="component" value="Unassembled WGS sequence"/>
</dbReference>
<keyword evidence="2" id="KW-1185">Reference proteome</keyword>
<gene>
    <name evidence="1" type="ORF">OS493_026020</name>
</gene>
<protein>
    <submittedName>
        <fullName evidence="1">Uncharacterized protein</fullName>
    </submittedName>
</protein>
<comment type="caution">
    <text evidence="1">The sequence shown here is derived from an EMBL/GenBank/DDBJ whole genome shotgun (WGS) entry which is preliminary data.</text>
</comment>
<dbReference type="EMBL" id="MU827323">
    <property type="protein sequence ID" value="KAJ7356263.1"/>
    <property type="molecule type" value="Genomic_DNA"/>
</dbReference>
<proteinExistence type="predicted"/>
<dbReference type="AlphaFoldDB" id="A0A9W9YL15"/>
<evidence type="ECO:0000313" key="2">
    <source>
        <dbReference type="Proteomes" id="UP001163046"/>
    </source>
</evidence>
<name>A0A9W9YL15_9CNID</name>
<accession>A0A9W9YL15</accession>